<dbReference type="GO" id="GO:0016020">
    <property type="term" value="C:membrane"/>
    <property type="evidence" value="ECO:0007669"/>
    <property type="project" value="InterPro"/>
</dbReference>
<dbReference type="GeneID" id="33554428"/>
<keyword evidence="1" id="KW-0472">Membrane</keyword>
<evidence type="ECO:0000313" key="3">
    <source>
        <dbReference type="EMBL" id="ORX38674.1"/>
    </source>
</evidence>
<dbReference type="InterPro" id="IPR037185">
    <property type="entry name" value="EmrE-like"/>
</dbReference>
<dbReference type="AlphaFoldDB" id="A0A1Y1UMF6"/>
<dbReference type="Proteomes" id="UP000193218">
    <property type="component" value="Unassembled WGS sequence"/>
</dbReference>
<dbReference type="InterPro" id="IPR000620">
    <property type="entry name" value="EamA_dom"/>
</dbReference>
<dbReference type="OrthoDB" id="306876at2759"/>
<reference evidence="3 4" key="1">
    <citation type="submission" date="2017-03" db="EMBL/GenBank/DDBJ databases">
        <title>Widespread Adenine N6-methylation of Active Genes in Fungi.</title>
        <authorList>
            <consortium name="DOE Joint Genome Institute"/>
            <person name="Mondo S.J."/>
            <person name="Dannebaum R.O."/>
            <person name="Kuo R.C."/>
            <person name="Louie K.B."/>
            <person name="Bewick A.J."/>
            <person name="Labutti K."/>
            <person name="Haridas S."/>
            <person name="Kuo A."/>
            <person name="Salamov A."/>
            <person name="Ahrendt S.R."/>
            <person name="Lau R."/>
            <person name="Bowen B.P."/>
            <person name="Lipzen A."/>
            <person name="Sullivan W."/>
            <person name="Andreopoulos W.B."/>
            <person name="Clum A."/>
            <person name="Lindquist E."/>
            <person name="Daum C."/>
            <person name="Northen T.R."/>
            <person name="Ramamoorthy G."/>
            <person name="Schmitz R.J."/>
            <person name="Gryganskyi A."/>
            <person name="Culley D."/>
            <person name="Magnuson J."/>
            <person name="James T.Y."/>
            <person name="O'Malley M.A."/>
            <person name="Stajich J.E."/>
            <person name="Spatafora J.W."/>
            <person name="Visel A."/>
            <person name="Grigoriev I.V."/>
        </authorList>
    </citation>
    <scope>NUCLEOTIDE SEQUENCE [LARGE SCALE GENOMIC DNA]</scope>
    <source>
        <strain evidence="3 4">NRRL Y-17943</strain>
    </source>
</reference>
<accession>A0A1Y1UMF6</accession>
<feature type="transmembrane region" description="Helical" evidence="1">
    <location>
        <begin position="17"/>
        <end position="35"/>
    </location>
</feature>
<dbReference type="InParanoid" id="A0A1Y1UMF6"/>
<evidence type="ECO:0000313" key="4">
    <source>
        <dbReference type="Proteomes" id="UP000193218"/>
    </source>
</evidence>
<feature type="domain" description="EamA" evidence="2">
    <location>
        <begin position="11"/>
        <end position="58"/>
    </location>
</feature>
<dbReference type="SUPFAM" id="SSF103481">
    <property type="entry name" value="Multidrug resistance efflux transporter EmrE"/>
    <property type="match status" value="1"/>
</dbReference>
<protein>
    <recommendedName>
        <fullName evidence="2">EamA domain-containing protein</fullName>
    </recommendedName>
</protein>
<keyword evidence="1" id="KW-0812">Transmembrane</keyword>
<name>A0A1Y1UMF6_9TREE</name>
<gene>
    <name evidence="3" type="ORF">BD324DRAFT_375974</name>
</gene>
<sequence>MFSSYSSFCGLSVSESITVQLLGPTVTLFLGYLVLGETFERREVIAGFCCLIGTMFVSRPALLFESWSSGDTQAPSWGQSVPLDRSAGPGRTLGDRMVSVCWAVIAVFAASCGVCGTRQPIYCIWD</sequence>
<keyword evidence="4" id="KW-1185">Reference proteome</keyword>
<dbReference type="Pfam" id="PF00892">
    <property type="entry name" value="EamA"/>
    <property type="match status" value="1"/>
</dbReference>
<evidence type="ECO:0000256" key="1">
    <source>
        <dbReference type="SAM" id="Phobius"/>
    </source>
</evidence>
<dbReference type="RefSeq" id="XP_021872596.1">
    <property type="nucleotide sequence ID" value="XM_022012620.1"/>
</dbReference>
<feature type="transmembrane region" description="Helical" evidence="1">
    <location>
        <begin position="44"/>
        <end position="62"/>
    </location>
</feature>
<dbReference type="STRING" id="4999.A0A1Y1UMF6"/>
<proteinExistence type="predicted"/>
<dbReference type="EMBL" id="NBSH01000004">
    <property type="protein sequence ID" value="ORX38674.1"/>
    <property type="molecule type" value="Genomic_DNA"/>
</dbReference>
<feature type="transmembrane region" description="Helical" evidence="1">
    <location>
        <begin position="97"/>
        <end position="116"/>
    </location>
</feature>
<keyword evidence="1" id="KW-1133">Transmembrane helix</keyword>
<evidence type="ECO:0000259" key="2">
    <source>
        <dbReference type="Pfam" id="PF00892"/>
    </source>
</evidence>
<comment type="caution">
    <text evidence="3">The sequence shown here is derived from an EMBL/GenBank/DDBJ whole genome shotgun (WGS) entry which is preliminary data.</text>
</comment>
<organism evidence="3 4">
    <name type="scientific">Kockovaella imperatae</name>
    <dbReference type="NCBI Taxonomy" id="4999"/>
    <lineage>
        <taxon>Eukaryota</taxon>
        <taxon>Fungi</taxon>
        <taxon>Dikarya</taxon>
        <taxon>Basidiomycota</taxon>
        <taxon>Agaricomycotina</taxon>
        <taxon>Tremellomycetes</taxon>
        <taxon>Tremellales</taxon>
        <taxon>Cuniculitremaceae</taxon>
        <taxon>Kockovaella</taxon>
    </lineage>
</organism>